<dbReference type="Pfam" id="PF19741">
    <property type="entry name" value="DUF6230"/>
    <property type="match status" value="1"/>
</dbReference>
<organism evidence="2 3">
    <name type="scientific">Corynebacterium pilbarense</name>
    <dbReference type="NCBI Taxonomy" id="1288393"/>
    <lineage>
        <taxon>Bacteria</taxon>
        <taxon>Bacillati</taxon>
        <taxon>Actinomycetota</taxon>
        <taxon>Actinomycetes</taxon>
        <taxon>Mycobacteriales</taxon>
        <taxon>Corynebacteriaceae</taxon>
        <taxon>Corynebacterium</taxon>
    </lineage>
</organism>
<feature type="chain" id="PRO_5040288746" evidence="1">
    <location>
        <begin position="22"/>
        <end position="191"/>
    </location>
</feature>
<dbReference type="EMBL" id="JANRML010000001">
    <property type="protein sequence ID" value="MCZ2219844.1"/>
    <property type="molecule type" value="Genomic_DNA"/>
</dbReference>
<dbReference type="RefSeq" id="WP_239217121.1">
    <property type="nucleotide sequence ID" value="NZ_BAABDP010000009.1"/>
</dbReference>
<protein>
    <submittedName>
        <fullName evidence="2">DUF6230 family protein</fullName>
    </submittedName>
</protein>
<dbReference type="Proteomes" id="UP001071110">
    <property type="component" value="Unassembled WGS sequence"/>
</dbReference>
<evidence type="ECO:0000256" key="1">
    <source>
        <dbReference type="SAM" id="SignalP"/>
    </source>
</evidence>
<keyword evidence="3" id="KW-1185">Reference proteome</keyword>
<gene>
    <name evidence="2" type="ORF">NUW87_00415</name>
</gene>
<accession>A0A9Q4IF74</accession>
<proteinExistence type="predicted"/>
<dbReference type="AlphaFoldDB" id="A0A9Q4IF74"/>
<comment type="caution">
    <text evidence="2">The sequence shown here is derived from an EMBL/GenBank/DDBJ whole genome shotgun (WGS) entry which is preliminary data.</text>
</comment>
<dbReference type="InterPro" id="IPR046198">
    <property type="entry name" value="DUF6230"/>
</dbReference>
<reference evidence="2" key="1">
    <citation type="submission" date="2022-08" db="EMBL/GenBank/DDBJ databases">
        <title>Corynebacterium sp. nov., isolated from clinical breast specimens.</title>
        <authorList>
            <person name="Zhang T."/>
        </authorList>
    </citation>
    <scope>NUCLEOTIDE SEQUENCE</scope>
    <source>
        <strain evidence="2">CCUG 57942</strain>
    </source>
</reference>
<feature type="signal peptide" evidence="1">
    <location>
        <begin position="1"/>
        <end position="21"/>
    </location>
</feature>
<name>A0A9Q4IF74_9CORY</name>
<sequence length="191" mass="19211">MGRINVKKTAVALVAGLSAFAATGVAVAQGGIAANLALSGTFFSVSMSHLRGEGLSVFVDGEQMANEEVPVARFKFQHAYASNLCLSATLPDVPLIGESTFRLSSNGNDSVEARNLVVGATDVSGSLDLGNAAVGVDASRYNDAAAPGAWGLSAGTVALSADHIRATSVGAQTLKASGVSVSVKRDPSNAC</sequence>
<evidence type="ECO:0000313" key="2">
    <source>
        <dbReference type="EMBL" id="MCZ2219844.1"/>
    </source>
</evidence>
<keyword evidence="1" id="KW-0732">Signal</keyword>
<evidence type="ECO:0000313" key="3">
    <source>
        <dbReference type="Proteomes" id="UP001071110"/>
    </source>
</evidence>